<evidence type="ECO:0000313" key="2">
    <source>
        <dbReference type="EMBL" id="KAK4118055.1"/>
    </source>
</evidence>
<evidence type="ECO:0000256" key="1">
    <source>
        <dbReference type="SAM" id="MobiDB-lite"/>
    </source>
</evidence>
<protein>
    <submittedName>
        <fullName evidence="2">Uncharacterized protein</fullName>
    </submittedName>
</protein>
<feature type="compositionally biased region" description="Basic residues" evidence="1">
    <location>
        <begin position="14"/>
        <end position="23"/>
    </location>
</feature>
<feature type="region of interest" description="Disordered" evidence="1">
    <location>
        <begin position="1"/>
        <end position="76"/>
    </location>
</feature>
<evidence type="ECO:0000313" key="3">
    <source>
        <dbReference type="Proteomes" id="UP001302602"/>
    </source>
</evidence>
<sequence length="204" mass="23186">MRGDSGSPGVGCRRPQRKRVKTKRAMESMQQDNDMDWEEENSIERVSRNHKNRTVGATAAERADEGIRGAEQPADRDFNNNLDIIKAEVQMQFKKIIAEEVAKMTAQLTEELSQARDQLTRACHRGNINRIRILGRNEEEVKKIKDIMEAKKTPGARVLRDQLYPVKVDNVNRTAVIDHEGRVLPGATEALSQETRCKSPRWPG</sequence>
<dbReference type="GeneID" id="87826516"/>
<keyword evidence="3" id="KW-1185">Reference proteome</keyword>
<dbReference type="AlphaFoldDB" id="A0AAN6YXS0"/>
<organism evidence="2 3">
    <name type="scientific">Parathielavia appendiculata</name>
    <dbReference type="NCBI Taxonomy" id="2587402"/>
    <lineage>
        <taxon>Eukaryota</taxon>
        <taxon>Fungi</taxon>
        <taxon>Dikarya</taxon>
        <taxon>Ascomycota</taxon>
        <taxon>Pezizomycotina</taxon>
        <taxon>Sordariomycetes</taxon>
        <taxon>Sordariomycetidae</taxon>
        <taxon>Sordariales</taxon>
        <taxon>Chaetomiaceae</taxon>
        <taxon>Parathielavia</taxon>
    </lineage>
</organism>
<name>A0AAN6YXS0_9PEZI</name>
<dbReference type="EMBL" id="MU853289">
    <property type="protein sequence ID" value="KAK4118055.1"/>
    <property type="molecule type" value="Genomic_DNA"/>
</dbReference>
<dbReference type="RefSeq" id="XP_062641828.1">
    <property type="nucleotide sequence ID" value="XM_062789746.1"/>
</dbReference>
<comment type="caution">
    <text evidence="2">The sequence shown here is derived from an EMBL/GenBank/DDBJ whole genome shotgun (WGS) entry which is preliminary data.</text>
</comment>
<reference evidence="2" key="1">
    <citation type="journal article" date="2023" name="Mol. Phylogenet. Evol.">
        <title>Genome-scale phylogeny and comparative genomics of the fungal order Sordariales.</title>
        <authorList>
            <person name="Hensen N."/>
            <person name="Bonometti L."/>
            <person name="Westerberg I."/>
            <person name="Brannstrom I.O."/>
            <person name="Guillou S."/>
            <person name="Cros-Aarteil S."/>
            <person name="Calhoun S."/>
            <person name="Haridas S."/>
            <person name="Kuo A."/>
            <person name="Mondo S."/>
            <person name="Pangilinan J."/>
            <person name="Riley R."/>
            <person name="LaButti K."/>
            <person name="Andreopoulos B."/>
            <person name="Lipzen A."/>
            <person name="Chen C."/>
            <person name="Yan M."/>
            <person name="Daum C."/>
            <person name="Ng V."/>
            <person name="Clum A."/>
            <person name="Steindorff A."/>
            <person name="Ohm R.A."/>
            <person name="Martin F."/>
            <person name="Silar P."/>
            <person name="Natvig D.O."/>
            <person name="Lalanne C."/>
            <person name="Gautier V."/>
            <person name="Ament-Velasquez S.L."/>
            <person name="Kruys A."/>
            <person name="Hutchinson M.I."/>
            <person name="Powell A.J."/>
            <person name="Barry K."/>
            <person name="Miller A.N."/>
            <person name="Grigoriev I.V."/>
            <person name="Debuchy R."/>
            <person name="Gladieux P."/>
            <person name="Hiltunen Thoren M."/>
            <person name="Johannesson H."/>
        </authorList>
    </citation>
    <scope>NUCLEOTIDE SEQUENCE</scope>
    <source>
        <strain evidence="2">CBS 731.68</strain>
    </source>
</reference>
<gene>
    <name evidence="2" type="ORF">N657DRAFT_584336</name>
</gene>
<proteinExistence type="predicted"/>
<dbReference type="Proteomes" id="UP001302602">
    <property type="component" value="Unassembled WGS sequence"/>
</dbReference>
<accession>A0AAN6YXS0</accession>
<reference evidence="2" key="2">
    <citation type="submission" date="2023-05" db="EMBL/GenBank/DDBJ databases">
        <authorList>
            <consortium name="Lawrence Berkeley National Laboratory"/>
            <person name="Steindorff A."/>
            <person name="Hensen N."/>
            <person name="Bonometti L."/>
            <person name="Westerberg I."/>
            <person name="Brannstrom I.O."/>
            <person name="Guillou S."/>
            <person name="Cros-Aarteil S."/>
            <person name="Calhoun S."/>
            <person name="Haridas S."/>
            <person name="Kuo A."/>
            <person name="Mondo S."/>
            <person name="Pangilinan J."/>
            <person name="Riley R."/>
            <person name="Labutti K."/>
            <person name="Andreopoulos B."/>
            <person name="Lipzen A."/>
            <person name="Chen C."/>
            <person name="Yanf M."/>
            <person name="Daum C."/>
            <person name="Ng V."/>
            <person name="Clum A."/>
            <person name="Ohm R."/>
            <person name="Martin F."/>
            <person name="Silar P."/>
            <person name="Natvig D."/>
            <person name="Lalanne C."/>
            <person name="Gautier V."/>
            <person name="Ament-Velasquez S.L."/>
            <person name="Kruys A."/>
            <person name="Hutchinson M.I."/>
            <person name="Powell A.J."/>
            <person name="Barry K."/>
            <person name="Miller A.N."/>
            <person name="Grigoriev I.V."/>
            <person name="Debuchy R."/>
            <person name="Gladieux P."/>
            <person name="Thoren M.H."/>
            <person name="Johannesson H."/>
        </authorList>
    </citation>
    <scope>NUCLEOTIDE SEQUENCE</scope>
    <source>
        <strain evidence="2">CBS 731.68</strain>
    </source>
</reference>
<feature type="compositionally biased region" description="Basic and acidic residues" evidence="1">
    <location>
        <begin position="61"/>
        <end position="76"/>
    </location>
</feature>